<evidence type="ECO:0000256" key="8">
    <source>
        <dbReference type="ARBA" id="ARBA00023098"/>
    </source>
</evidence>
<dbReference type="GO" id="GO:0009507">
    <property type="term" value="C:chloroplast"/>
    <property type="evidence" value="ECO:0007669"/>
    <property type="project" value="UniProtKB-SubCell"/>
</dbReference>
<dbReference type="Gene3D" id="3.40.50.1820">
    <property type="entry name" value="alpha/beta hydrolase"/>
    <property type="match status" value="1"/>
</dbReference>
<keyword evidence="5" id="KW-0378">Hydrolase</keyword>
<keyword evidence="3" id="KW-0150">Chloroplast</keyword>
<evidence type="ECO:0000256" key="10">
    <source>
        <dbReference type="SAM" id="MobiDB-lite"/>
    </source>
</evidence>
<dbReference type="SUPFAM" id="SSF53474">
    <property type="entry name" value="alpha/beta-Hydrolases"/>
    <property type="match status" value="1"/>
</dbReference>
<comment type="subcellular location">
    <subcellularLocation>
        <location evidence="1">Plastid</location>
        <location evidence="1">Chloroplast</location>
    </subcellularLocation>
</comment>
<keyword evidence="6" id="KW-0809">Transit peptide</keyword>
<dbReference type="AlphaFoldDB" id="A0A816JSJ5"/>
<feature type="domain" description="Fungal lipase-type" evidence="11">
    <location>
        <begin position="271"/>
        <end position="428"/>
    </location>
</feature>
<dbReference type="InterPro" id="IPR029058">
    <property type="entry name" value="AB_hydrolase_fold"/>
</dbReference>
<evidence type="ECO:0000256" key="7">
    <source>
        <dbReference type="ARBA" id="ARBA00022963"/>
    </source>
</evidence>
<evidence type="ECO:0000313" key="12">
    <source>
        <dbReference type="EMBL" id="CAF1824727.1"/>
    </source>
</evidence>
<comment type="similarity">
    <text evidence="2">Belongs to the AB hydrolase superfamily. Lipase family.</text>
</comment>
<dbReference type="GO" id="GO:0008970">
    <property type="term" value="F:phospholipase A1 activity"/>
    <property type="evidence" value="ECO:0007669"/>
    <property type="project" value="UniProtKB-ARBA"/>
</dbReference>
<dbReference type="PANTHER" id="PTHR31403:SF4">
    <property type="entry name" value="PHOSPHOLIPASE A1-IALPHA2, CHLOROPLASTIC"/>
    <property type="match status" value="1"/>
</dbReference>
<accession>A0A816JSJ5</accession>
<evidence type="ECO:0000256" key="5">
    <source>
        <dbReference type="ARBA" id="ARBA00022801"/>
    </source>
</evidence>
<dbReference type="FunFam" id="3.40.50.1820:FF:000106">
    <property type="entry name" value="Galactolipase DONGLE, chloroplastic"/>
    <property type="match status" value="1"/>
</dbReference>
<dbReference type="Pfam" id="PF01764">
    <property type="entry name" value="Lipase_3"/>
    <property type="match status" value="1"/>
</dbReference>
<evidence type="ECO:0000256" key="2">
    <source>
        <dbReference type="ARBA" id="ARBA00010701"/>
    </source>
</evidence>
<comment type="catalytic activity">
    <reaction evidence="9">
        <text>a 1,2-diacyl-3-O-[alpha-D-galactosyl-(1-&gt;6)-beta-D-galactosyl]-sn-glycerol + H2O = acyl-3-O-[alpha-D-galactosyl-(1-&gt;6)-beta-D-galactosyl]-sn-glycerol + a fatty acid + H(+)</text>
        <dbReference type="Rhea" id="RHEA:48372"/>
        <dbReference type="ChEBI" id="CHEBI:15377"/>
        <dbReference type="ChEBI" id="CHEBI:15378"/>
        <dbReference type="ChEBI" id="CHEBI:28396"/>
        <dbReference type="ChEBI" id="CHEBI:28868"/>
        <dbReference type="ChEBI" id="CHEBI:90310"/>
    </reaction>
    <physiologicalReaction direction="left-to-right" evidence="9">
        <dbReference type="Rhea" id="RHEA:48373"/>
    </physiologicalReaction>
</comment>
<dbReference type="GO" id="GO:0016042">
    <property type="term" value="P:lipid catabolic process"/>
    <property type="evidence" value="ECO:0007669"/>
    <property type="project" value="UniProtKB-KW"/>
</dbReference>
<evidence type="ECO:0000256" key="6">
    <source>
        <dbReference type="ARBA" id="ARBA00022946"/>
    </source>
</evidence>
<evidence type="ECO:0000259" key="11">
    <source>
        <dbReference type="Pfam" id="PF01764"/>
    </source>
</evidence>
<evidence type="ECO:0000256" key="3">
    <source>
        <dbReference type="ARBA" id="ARBA00022528"/>
    </source>
</evidence>
<feature type="region of interest" description="Disordered" evidence="10">
    <location>
        <begin position="57"/>
        <end position="99"/>
    </location>
</feature>
<evidence type="ECO:0000256" key="9">
    <source>
        <dbReference type="ARBA" id="ARBA00048139"/>
    </source>
</evidence>
<keyword evidence="4" id="KW-0934">Plastid</keyword>
<proteinExistence type="inferred from homology"/>
<evidence type="ECO:0000256" key="4">
    <source>
        <dbReference type="ARBA" id="ARBA00022640"/>
    </source>
</evidence>
<dbReference type="GO" id="GO:0047714">
    <property type="term" value="F:galactolipase activity"/>
    <property type="evidence" value="ECO:0007669"/>
    <property type="project" value="UniProtKB-ARBA"/>
</dbReference>
<dbReference type="CDD" id="cd00519">
    <property type="entry name" value="Lipase_3"/>
    <property type="match status" value="1"/>
</dbReference>
<gene>
    <name evidence="12" type="ORF">DARMORV10_C04P18190.1</name>
</gene>
<organism evidence="12">
    <name type="scientific">Brassica napus</name>
    <name type="common">Rape</name>
    <dbReference type="NCBI Taxonomy" id="3708"/>
    <lineage>
        <taxon>Eukaryota</taxon>
        <taxon>Viridiplantae</taxon>
        <taxon>Streptophyta</taxon>
        <taxon>Embryophyta</taxon>
        <taxon>Tracheophyta</taxon>
        <taxon>Spermatophyta</taxon>
        <taxon>Magnoliopsida</taxon>
        <taxon>eudicotyledons</taxon>
        <taxon>Gunneridae</taxon>
        <taxon>Pentapetalae</taxon>
        <taxon>rosids</taxon>
        <taxon>malvids</taxon>
        <taxon>Brassicales</taxon>
        <taxon>Brassicaceae</taxon>
        <taxon>Brassiceae</taxon>
        <taxon>Brassica</taxon>
    </lineage>
</organism>
<protein>
    <submittedName>
        <fullName evidence="12">(rape) hypothetical protein</fullName>
    </submittedName>
</protein>
<dbReference type="Proteomes" id="UP001295469">
    <property type="component" value="Chromosome C04"/>
</dbReference>
<sequence length="544" mass="61641">MPVQKIPVPELKNDGTLRFPWAARMDPTARNLFRAAKPTFRLDGTLEVTIPSQVLRLGPENKRDPSYNQIDQPLEQDDEDGSMGEATANLNMSRGGRPIKPVQKFQDMEWKTVRGRVLSTHIPTSRVASGPVSRAQAPSSGAEATVPLSRVWREIQGCNNWQDLIEPLNPLLQQEITRYGNLVSTCYKAFDLNPNSKRYLNCKYGRKTLLRETGIDQPEDYQVTKYIYATPDININIRPIQNVANKGARWVGYVAVSSDDSVKRLGRRDVVVTFRGTVTNPEWLANFMSSLTPARFHPHNMRPDVKVESGFLSLYTSDESESKFGLVSCRQQLLSEISRLMNKYKGEDMSITLAGHSMGSSLAHLLAYDIAELGLNKKIGERDVPVTVFSFAGPRVGNLEFKKRCEELGVKVLRITNVNDPITKLPGFLFNENFRVLGGFYELPWSCSCYAHVGVQLTLDFFDVQNMSCVHDLETYIDLINCRRLNSRSAETDGEKSSENVAWEYLKQKGEKLMFFKGQRIMHWSNVVNLLSSLSYHMLYCNIF</sequence>
<keyword evidence="7" id="KW-0442">Lipid degradation</keyword>
<evidence type="ECO:0000256" key="1">
    <source>
        <dbReference type="ARBA" id="ARBA00004229"/>
    </source>
</evidence>
<dbReference type="InterPro" id="IPR002921">
    <property type="entry name" value="Fungal_lipase-type"/>
</dbReference>
<keyword evidence="8" id="KW-0443">Lipid metabolism</keyword>
<name>A0A816JSJ5_BRANA</name>
<dbReference type="PANTHER" id="PTHR31403">
    <property type="entry name" value="PHOSPHOLIPASE A1-IBETA2, CHLOROPLASTIC"/>
    <property type="match status" value="1"/>
</dbReference>
<reference evidence="12" key="1">
    <citation type="submission" date="2021-01" db="EMBL/GenBank/DDBJ databases">
        <authorList>
            <consortium name="Genoscope - CEA"/>
            <person name="William W."/>
        </authorList>
    </citation>
    <scope>NUCLEOTIDE SEQUENCE</scope>
</reference>
<dbReference type="EMBL" id="HG994368">
    <property type="protein sequence ID" value="CAF1824727.1"/>
    <property type="molecule type" value="Genomic_DNA"/>
</dbReference>